<dbReference type="Pfam" id="PF15148">
    <property type="entry name" value="Apolipo_F"/>
    <property type="match status" value="1"/>
</dbReference>
<accession>A0AAN8RA21</accession>
<reference evidence="1 2" key="1">
    <citation type="submission" date="2021-04" db="EMBL/GenBank/DDBJ databases">
        <authorList>
            <person name="De Guttry C."/>
            <person name="Zahm M."/>
            <person name="Klopp C."/>
            <person name="Cabau C."/>
            <person name="Louis A."/>
            <person name="Berthelot C."/>
            <person name="Parey E."/>
            <person name="Roest Crollius H."/>
            <person name="Montfort J."/>
            <person name="Robinson-Rechavi M."/>
            <person name="Bucao C."/>
            <person name="Bouchez O."/>
            <person name="Gislard M."/>
            <person name="Lluch J."/>
            <person name="Milhes M."/>
            <person name="Lampietro C."/>
            <person name="Lopez Roques C."/>
            <person name="Donnadieu C."/>
            <person name="Braasch I."/>
            <person name="Desvignes T."/>
            <person name="Postlethwait J."/>
            <person name="Bobe J."/>
            <person name="Wedekind C."/>
            <person name="Guiguen Y."/>
        </authorList>
    </citation>
    <scope>NUCLEOTIDE SEQUENCE [LARGE SCALE GENOMIC DNA]</scope>
    <source>
        <strain evidence="1">Cs_M1</strain>
        <tissue evidence="1">Blood</tissue>
    </source>
</reference>
<organism evidence="1 2">
    <name type="scientific">Coregonus suidteri</name>
    <dbReference type="NCBI Taxonomy" id="861788"/>
    <lineage>
        <taxon>Eukaryota</taxon>
        <taxon>Metazoa</taxon>
        <taxon>Chordata</taxon>
        <taxon>Craniata</taxon>
        <taxon>Vertebrata</taxon>
        <taxon>Euteleostomi</taxon>
        <taxon>Actinopterygii</taxon>
        <taxon>Neopterygii</taxon>
        <taxon>Teleostei</taxon>
        <taxon>Protacanthopterygii</taxon>
        <taxon>Salmoniformes</taxon>
        <taxon>Salmonidae</taxon>
        <taxon>Coregoninae</taxon>
        <taxon>Coregonus</taxon>
    </lineage>
</organism>
<protein>
    <recommendedName>
        <fullName evidence="3">Apolipoprotein F</fullName>
    </recommendedName>
</protein>
<dbReference type="EMBL" id="JAGTTL010000008">
    <property type="protein sequence ID" value="KAK6319222.1"/>
    <property type="molecule type" value="Genomic_DNA"/>
</dbReference>
<proteinExistence type="predicted"/>
<dbReference type="GO" id="GO:0005615">
    <property type="term" value="C:extracellular space"/>
    <property type="evidence" value="ECO:0007669"/>
    <property type="project" value="TreeGrafter"/>
</dbReference>
<dbReference type="PANTHER" id="PTHR15011:SF3">
    <property type="entry name" value="APOLIPOPROTEIN F"/>
    <property type="match status" value="1"/>
</dbReference>
<dbReference type="AlphaFoldDB" id="A0AAN8RA21"/>
<gene>
    <name evidence="1" type="ORF">J4Q44_G00104330</name>
</gene>
<keyword evidence="2" id="KW-1185">Reference proteome</keyword>
<dbReference type="Proteomes" id="UP001356427">
    <property type="component" value="Unassembled WGS sequence"/>
</dbReference>
<comment type="caution">
    <text evidence="1">The sequence shown here is derived from an EMBL/GenBank/DDBJ whole genome shotgun (WGS) entry which is preliminary data.</text>
</comment>
<dbReference type="PANTHER" id="PTHR15011">
    <property type="entry name" value="APOLIPOPROTEIN F"/>
    <property type="match status" value="1"/>
</dbReference>
<sequence length="492" mass="53114">MYQTIHCAPGPDPASQQTTSCNLALSITYYGCLSFLCVDWSTTLTGKIMHPKMKCLFLIQLLLIEQTLCRTPTPPALKTTPLSKTSVLGEAETIKKERQSLLGSQIQLGLPSGAAESAAPEEWVVQDEARAQSAQRIVTTLKAKLQGRILIQANTSCEELLSASTLQDPSSALFPRELLGLSLVPVMVAAGCSREAQTLVLRMYNLLGVEDTEELLIEVESLMARGASRPRATTPTASHVVKVQAERHLQAVMFNIQQLARAGEVRAGEVWRGHGASGRGKQEESCQGWTRVNRTLLLGETVQGATTGGLEEAISVCESLGSQCAGVSRKRGQYQAVLKPGSRVVPSVDLDSECWIRQCQVQDEESPVASGPRVRRSPQQNCVNKKEERVYNVVEWIPVVSTLYNLGTAVYYTSVNCSEMAKERAILSAVDLGTDALMAVTGGTVGVAGYVAGAGVKTGVKAGIKYLLSSMKQEEDLIVNEYGREEGVITIQ</sequence>
<evidence type="ECO:0008006" key="3">
    <source>
        <dbReference type="Google" id="ProtNLM"/>
    </source>
</evidence>
<name>A0AAN8RA21_9TELE</name>
<evidence type="ECO:0000313" key="2">
    <source>
        <dbReference type="Proteomes" id="UP001356427"/>
    </source>
</evidence>
<evidence type="ECO:0000313" key="1">
    <source>
        <dbReference type="EMBL" id="KAK6319222.1"/>
    </source>
</evidence>
<dbReference type="InterPro" id="IPR026114">
    <property type="entry name" value="APOF"/>
</dbReference>
<dbReference type="GO" id="GO:0008203">
    <property type="term" value="P:cholesterol metabolic process"/>
    <property type="evidence" value="ECO:0007669"/>
    <property type="project" value="TreeGrafter"/>
</dbReference>